<dbReference type="PROSITE" id="PS50885">
    <property type="entry name" value="HAMP"/>
    <property type="match status" value="2"/>
</dbReference>
<evidence type="ECO:0000256" key="11">
    <source>
        <dbReference type="SAM" id="Phobius"/>
    </source>
</evidence>
<dbReference type="KEGG" id="gbm:Gbem_2847"/>
<reference evidence="15 16" key="2">
    <citation type="journal article" date="2010" name="BMC Genomics">
        <title>The genome of Geobacter bemidjiensis, exemplar for the subsurface clade of Geobacter species that predominate in Fe(III)-reducing subsurface environments.</title>
        <authorList>
            <person name="Aklujkar M."/>
            <person name="Young N.D."/>
            <person name="Holmes D."/>
            <person name="Chavan M."/>
            <person name="Risso C."/>
            <person name="Kiss H.E."/>
            <person name="Han C.S."/>
            <person name="Land M.L."/>
            <person name="Lovley D.R."/>
        </authorList>
    </citation>
    <scope>NUCLEOTIDE SEQUENCE [LARGE SCALE GENOMIC DNA]</scope>
    <source>
        <strain evidence="16">ATCC BAA-1014 / DSM 16622 / JCM 12645 / Bem</strain>
    </source>
</reference>
<keyword evidence="6 11" id="KW-0472">Membrane</keyword>
<dbReference type="STRING" id="404380.Gbem_2847"/>
<dbReference type="FunFam" id="1.10.287.950:FF:000001">
    <property type="entry name" value="Methyl-accepting chemotaxis sensory transducer"/>
    <property type="match status" value="1"/>
</dbReference>
<dbReference type="NCBIfam" id="TIGR00229">
    <property type="entry name" value="sensory_box"/>
    <property type="match status" value="1"/>
</dbReference>
<feature type="region of interest" description="Disordered" evidence="10">
    <location>
        <begin position="808"/>
        <end position="830"/>
    </location>
</feature>
<evidence type="ECO:0000256" key="3">
    <source>
        <dbReference type="ARBA" id="ARBA00022500"/>
    </source>
</evidence>
<dbReference type="SMART" id="SM00091">
    <property type="entry name" value="PAS"/>
    <property type="match status" value="2"/>
</dbReference>
<reference evidence="15 16" key="1">
    <citation type="submission" date="2008-07" db="EMBL/GenBank/DDBJ databases">
        <title>Complete sequence of Geobacter bemidjiensis BEM.</title>
        <authorList>
            <consortium name="US DOE Joint Genome Institute"/>
            <person name="Lucas S."/>
            <person name="Copeland A."/>
            <person name="Lapidus A."/>
            <person name="Glavina del Rio T."/>
            <person name="Dalin E."/>
            <person name="Tice H."/>
            <person name="Bruce D."/>
            <person name="Goodwin L."/>
            <person name="Pitluck S."/>
            <person name="Kiss H."/>
            <person name="Brettin T."/>
            <person name="Detter J.C."/>
            <person name="Han C."/>
            <person name="Kuske C.R."/>
            <person name="Schmutz J."/>
            <person name="Larimer F."/>
            <person name="Land M."/>
            <person name="Hauser L."/>
            <person name="Kyrpides N."/>
            <person name="Lykidis A."/>
            <person name="Lovley D."/>
            <person name="Richardson P."/>
        </authorList>
    </citation>
    <scope>NUCLEOTIDE SEQUENCE [LARGE SCALE GENOMIC DNA]</scope>
    <source>
        <strain evidence="16">ATCC BAA-1014 / DSM 16622 / JCM 12645 / Bem</strain>
    </source>
</reference>
<evidence type="ECO:0000259" key="13">
    <source>
        <dbReference type="PROSITE" id="PS50112"/>
    </source>
</evidence>
<dbReference type="PROSITE" id="PS50112">
    <property type="entry name" value="PAS"/>
    <property type="match status" value="1"/>
</dbReference>
<dbReference type="Pfam" id="PF08448">
    <property type="entry name" value="PAS_4"/>
    <property type="match status" value="2"/>
</dbReference>
<comment type="similarity">
    <text evidence="7">Belongs to the methyl-accepting chemotaxis (MCP) protein family.</text>
</comment>
<dbReference type="SMART" id="SM00304">
    <property type="entry name" value="HAMP"/>
    <property type="match status" value="3"/>
</dbReference>
<comment type="subcellular location">
    <subcellularLocation>
        <location evidence="1">Cell membrane</location>
        <topology evidence="1">Multi-pass membrane protein</topology>
    </subcellularLocation>
</comment>
<evidence type="ECO:0000256" key="6">
    <source>
        <dbReference type="ARBA" id="ARBA00023136"/>
    </source>
</evidence>
<feature type="coiled-coil region" evidence="9">
    <location>
        <begin position="986"/>
        <end position="1024"/>
    </location>
</feature>
<evidence type="ECO:0000313" key="16">
    <source>
        <dbReference type="Proteomes" id="UP000008825"/>
    </source>
</evidence>
<dbReference type="HOGENOM" id="CLU_000445_107_0_7"/>
<dbReference type="Proteomes" id="UP000008825">
    <property type="component" value="Chromosome"/>
</dbReference>
<keyword evidence="16" id="KW-1185">Reference proteome</keyword>
<dbReference type="Gene3D" id="1.20.120.1530">
    <property type="match status" value="1"/>
</dbReference>
<dbReference type="InterPro" id="IPR000014">
    <property type="entry name" value="PAS"/>
</dbReference>
<feature type="transmembrane region" description="Helical" evidence="11">
    <location>
        <begin position="196"/>
        <end position="214"/>
    </location>
</feature>
<protein>
    <submittedName>
        <fullName evidence="15">Methyl-accepting chemotaxis sensory transducer, class 34H, Cache_2, PAS and PAS domain-containing</fullName>
    </submittedName>
</protein>
<keyword evidence="5 11" id="KW-1133">Transmembrane helix</keyword>
<evidence type="ECO:0000256" key="9">
    <source>
        <dbReference type="SAM" id="Coils"/>
    </source>
</evidence>
<dbReference type="InterPro" id="IPR035965">
    <property type="entry name" value="PAS-like_dom_sf"/>
</dbReference>
<dbReference type="Gene3D" id="1.10.287.950">
    <property type="entry name" value="Methyl-accepting chemotaxis protein"/>
    <property type="match status" value="1"/>
</dbReference>
<dbReference type="CDD" id="cd00130">
    <property type="entry name" value="PAS"/>
    <property type="match status" value="2"/>
</dbReference>
<dbReference type="EMBL" id="CP001124">
    <property type="protein sequence ID" value="ACH39851.1"/>
    <property type="molecule type" value="Genomic_DNA"/>
</dbReference>
<proteinExistence type="inferred from homology"/>
<feature type="domain" description="PAS" evidence="13">
    <location>
        <begin position="344"/>
        <end position="388"/>
    </location>
</feature>
<dbReference type="InterPro" id="IPR003660">
    <property type="entry name" value="HAMP_dom"/>
</dbReference>
<dbReference type="GO" id="GO:0004888">
    <property type="term" value="F:transmembrane signaling receptor activity"/>
    <property type="evidence" value="ECO:0007669"/>
    <property type="project" value="InterPro"/>
</dbReference>
<organism evidence="15 16">
    <name type="scientific">Citrifermentans bemidjiense (strain ATCC BAA-1014 / DSM 16622 / JCM 12645 / Bem)</name>
    <name type="common">Geobacter bemidjiensis</name>
    <dbReference type="NCBI Taxonomy" id="404380"/>
    <lineage>
        <taxon>Bacteria</taxon>
        <taxon>Pseudomonadati</taxon>
        <taxon>Thermodesulfobacteriota</taxon>
        <taxon>Desulfuromonadia</taxon>
        <taxon>Geobacterales</taxon>
        <taxon>Geobacteraceae</taxon>
        <taxon>Citrifermentans</taxon>
    </lineage>
</organism>
<dbReference type="SMART" id="SM01049">
    <property type="entry name" value="Cache_2"/>
    <property type="match status" value="1"/>
</dbReference>
<dbReference type="SMART" id="SM00283">
    <property type="entry name" value="MA"/>
    <property type="match status" value="1"/>
</dbReference>
<dbReference type="RefSeq" id="WP_012531277.1">
    <property type="nucleotide sequence ID" value="NC_011146.1"/>
</dbReference>
<dbReference type="Pfam" id="PF00672">
    <property type="entry name" value="HAMP"/>
    <property type="match status" value="1"/>
</dbReference>
<dbReference type="eggNOG" id="COG0840">
    <property type="taxonomic scope" value="Bacteria"/>
</dbReference>
<dbReference type="Pfam" id="PF17200">
    <property type="entry name" value="sCache_2"/>
    <property type="match status" value="1"/>
</dbReference>
<dbReference type="OrthoDB" id="5390881at2"/>
<dbReference type="SUPFAM" id="SSF58104">
    <property type="entry name" value="Methyl-accepting chemotaxis protein (MCP) signaling domain"/>
    <property type="match status" value="1"/>
</dbReference>
<dbReference type="GO" id="GO:0006935">
    <property type="term" value="P:chemotaxis"/>
    <property type="evidence" value="ECO:0007669"/>
    <property type="project" value="UniProtKB-KW"/>
</dbReference>
<dbReference type="SUPFAM" id="SSF55785">
    <property type="entry name" value="PYP-like sensor domain (PAS domain)"/>
    <property type="match status" value="2"/>
</dbReference>
<evidence type="ECO:0000256" key="8">
    <source>
        <dbReference type="PROSITE-ProRule" id="PRU00284"/>
    </source>
</evidence>
<feature type="compositionally biased region" description="Acidic residues" evidence="10">
    <location>
        <begin position="1079"/>
        <end position="1089"/>
    </location>
</feature>
<keyword evidence="2" id="KW-1003">Cell membrane</keyword>
<feature type="domain" description="HAMP" evidence="14">
    <location>
        <begin position="216"/>
        <end position="268"/>
    </location>
</feature>
<dbReference type="InterPro" id="IPR004090">
    <property type="entry name" value="Chemotax_Me-accpt_rcpt"/>
</dbReference>
<dbReference type="GO" id="GO:0007165">
    <property type="term" value="P:signal transduction"/>
    <property type="evidence" value="ECO:0007669"/>
    <property type="project" value="UniProtKB-KW"/>
</dbReference>
<keyword evidence="3" id="KW-0145">Chemotaxis</keyword>
<dbReference type="InterPro" id="IPR004089">
    <property type="entry name" value="MCPsignal_dom"/>
</dbReference>
<evidence type="ECO:0000256" key="4">
    <source>
        <dbReference type="ARBA" id="ARBA00022692"/>
    </source>
</evidence>
<gene>
    <name evidence="15" type="primary">mcp34H-9</name>
    <name evidence="15" type="ordered locus">Gbem_2847</name>
</gene>
<accession>B5EIE9</accession>
<dbReference type="AlphaFoldDB" id="B5EIE9"/>
<evidence type="ECO:0000256" key="10">
    <source>
        <dbReference type="SAM" id="MobiDB-lite"/>
    </source>
</evidence>
<feature type="domain" description="HAMP" evidence="14">
    <location>
        <begin position="745"/>
        <end position="795"/>
    </location>
</feature>
<evidence type="ECO:0000313" key="15">
    <source>
        <dbReference type="EMBL" id="ACH39851.1"/>
    </source>
</evidence>
<dbReference type="SUPFAM" id="SSF158472">
    <property type="entry name" value="HAMP domain-like"/>
    <property type="match status" value="1"/>
</dbReference>
<evidence type="ECO:0000256" key="5">
    <source>
        <dbReference type="ARBA" id="ARBA00022989"/>
    </source>
</evidence>
<dbReference type="GO" id="GO:0005886">
    <property type="term" value="C:plasma membrane"/>
    <property type="evidence" value="ECO:0007669"/>
    <property type="project" value="UniProtKB-SubCell"/>
</dbReference>
<dbReference type="PRINTS" id="PR00260">
    <property type="entry name" value="CHEMTRNSDUCR"/>
</dbReference>
<dbReference type="CDD" id="cd06225">
    <property type="entry name" value="HAMP"/>
    <property type="match status" value="2"/>
</dbReference>
<evidence type="ECO:0000256" key="7">
    <source>
        <dbReference type="ARBA" id="ARBA00029447"/>
    </source>
</evidence>
<dbReference type="InterPro" id="IPR013656">
    <property type="entry name" value="PAS_4"/>
</dbReference>
<keyword evidence="9" id="KW-0175">Coiled coil</keyword>
<name>B5EIE9_CITBB</name>
<dbReference type="PANTHER" id="PTHR43531">
    <property type="entry name" value="PROTEIN ICFG"/>
    <property type="match status" value="1"/>
</dbReference>
<dbReference type="Pfam" id="PF00015">
    <property type="entry name" value="MCPsignal"/>
    <property type="match status" value="1"/>
</dbReference>
<dbReference type="Gene3D" id="6.10.340.10">
    <property type="match status" value="1"/>
</dbReference>
<feature type="transmembrane region" description="Helical" evidence="11">
    <location>
        <begin position="15"/>
        <end position="34"/>
    </location>
</feature>
<dbReference type="Gene3D" id="3.30.450.20">
    <property type="entry name" value="PAS domain"/>
    <property type="match status" value="3"/>
</dbReference>
<evidence type="ECO:0000259" key="12">
    <source>
        <dbReference type="PROSITE" id="PS50111"/>
    </source>
</evidence>
<dbReference type="PROSITE" id="PS50111">
    <property type="entry name" value="CHEMOTAXIS_TRANSDUC_2"/>
    <property type="match status" value="1"/>
</dbReference>
<sequence length="1089" mass="116932">MKMKKFKDWKIGTKVMSISVAMIVMITAINFLYLMPVLQKEILEEREATIRSVVDLPYELIAEYQQRFEKGEFTLEEAQKRAKDRIRVMRYDQKEYFWITTVDAGMLLHPLKPELEGKDQSGVKDPQGKAIFVEMANVAKAQGSGLVSYMWPKPGETASTEKIAYVKLYKPWGWVVGSGLYVDDMNAVIAVMRWKLAAMTLVFALVALALGYLISSRISKNIGQVIHAADALALGDVKVEIKADCEDETGMLAEAFGKMIGNVAEAAKAAERIANGDVGFELAVKSDQDVLSKNLNITIAAVKAMAKDADLLAKAAVEGKLSLRADASQHHGEYKKIIDGFNATINRLVGLLDNMPAPAMIVDNDFTVLYMNQIAAQVGGKIPAQVVGTKCHDHFKTSDCKTGNCACGKAMQSGAVANSETDAHPAAGVDLEIAYSGTPLRDDAGRVVGAFEVVSDQTAIKNAARLAKKISDYQDNETNKLVHGLEKLAKGDMEFEIRTEAADQDTKEAREIFESLAGAVNSCAGVIRTLNSDAGTLAQAAKEGRITARADADKHQGAYKQIVQGVNDSMATMVGFLDNIPSPAMIIDPDYNVLYMNPLGAKVGGKTQAQVHGTKCYDHFKTSDCKTANCACAQAIAGGHEATRETDAHPGGLDLDISYTGVPIKDAAGKVVGVFEVVTDLTSVKQAARQAQKISDYQNNETRKLVEGLDKVAKGDVTITLETEPADADTNEAKRTFDTIAAAVNSSVEATRHIAEAAKLIAGGDLTVEIKERSPEDRLMMALKAMVQKLSEVVTDVKGAADNVAAGSQELSSSSEMMSQGASEQAAAAEEVSSSMEEMSSNIRQNADNALQTEKIASKSAKDAEEGGKAVDHTVNAMKEIAGKISIIEEIARQTNLLALNAAIEAARAGEHGKGFAVVASEVRKLAERSQRAAAEISGLSASSVEIAEKAGQMLNQMVPDIKKTAELVMEISAACREQDTGAEQINKAIQQLDQVIQQNASASEEMSSTAEELSTQAEQLQEAIGYFKVTGMRETAKRQAEMPLRQAAAKPAKKKLSQAGTPPAEKRKIAAGGLSLELDQEDGEFERF</sequence>
<dbReference type="PANTHER" id="PTHR43531:SF11">
    <property type="entry name" value="METHYL-ACCEPTING CHEMOTAXIS PROTEIN 3"/>
    <property type="match status" value="1"/>
</dbReference>
<keyword evidence="8" id="KW-0807">Transducer</keyword>
<evidence type="ECO:0000259" key="14">
    <source>
        <dbReference type="PROSITE" id="PS50885"/>
    </source>
</evidence>
<evidence type="ECO:0000256" key="2">
    <source>
        <dbReference type="ARBA" id="ARBA00022475"/>
    </source>
</evidence>
<dbReference type="InterPro" id="IPR051310">
    <property type="entry name" value="MCP_chemotaxis"/>
</dbReference>
<keyword evidence="4 11" id="KW-0812">Transmembrane</keyword>
<feature type="region of interest" description="Disordered" evidence="10">
    <location>
        <begin position="1041"/>
        <end position="1089"/>
    </location>
</feature>
<evidence type="ECO:0000256" key="1">
    <source>
        <dbReference type="ARBA" id="ARBA00004651"/>
    </source>
</evidence>
<dbReference type="InterPro" id="IPR033480">
    <property type="entry name" value="sCache_2"/>
</dbReference>
<feature type="domain" description="Methyl-accepting transducer" evidence="12">
    <location>
        <begin position="800"/>
        <end position="1015"/>
    </location>
</feature>